<feature type="non-terminal residue" evidence="1">
    <location>
        <position position="1"/>
    </location>
</feature>
<proteinExistence type="predicted"/>
<feature type="non-terminal residue" evidence="1">
    <location>
        <position position="105"/>
    </location>
</feature>
<accession>A0A8S2XAT7</accession>
<dbReference type="AlphaFoldDB" id="A0A8S2XAT7"/>
<sequence>IKSEARIHTDLLNTVIFVNNKSHLHSANAIKLEVRKRYEDLRYHAINSNEPPANIVTNSFVVLSILAQAQLSSKQNLKRLVKHYHANNDYPQIPNDLSFSTIPLS</sequence>
<evidence type="ECO:0000313" key="2">
    <source>
        <dbReference type="Proteomes" id="UP000682733"/>
    </source>
</evidence>
<evidence type="ECO:0000313" key="1">
    <source>
        <dbReference type="EMBL" id="CAF4483979.1"/>
    </source>
</evidence>
<comment type="caution">
    <text evidence="1">The sequence shown here is derived from an EMBL/GenBank/DDBJ whole genome shotgun (WGS) entry which is preliminary data.</text>
</comment>
<dbReference type="Proteomes" id="UP000682733">
    <property type="component" value="Unassembled WGS sequence"/>
</dbReference>
<organism evidence="1 2">
    <name type="scientific">Didymodactylos carnosus</name>
    <dbReference type="NCBI Taxonomy" id="1234261"/>
    <lineage>
        <taxon>Eukaryota</taxon>
        <taxon>Metazoa</taxon>
        <taxon>Spiralia</taxon>
        <taxon>Gnathifera</taxon>
        <taxon>Rotifera</taxon>
        <taxon>Eurotatoria</taxon>
        <taxon>Bdelloidea</taxon>
        <taxon>Philodinida</taxon>
        <taxon>Philodinidae</taxon>
        <taxon>Didymodactylos</taxon>
    </lineage>
</organism>
<reference evidence="1" key="1">
    <citation type="submission" date="2021-02" db="EMBL/GenBank/DDBJ databases">
        <authorList>
            <person name="Nowell W R."/>
        </authorList>
    </citation>
    <scope>NUCLEOTIDE SEQUENCE</scope>
</reference>
<name>A0A8S2XAT7_9BILA</name>
<gene>
    <name evidence="1" type="ORF">TMI583_LOCUS47273</name>
</gene>
<dbReference type="EMBL" id="CAJOBA010090897">
    <property type="protein sequence ID" value="CAF4483979.1"/>
    <property type="molecule type" value="Genomic_DNA"/>
</dbReference>
<protein>
    <submittedName>
        <fullName evidence="1">Uncharacterized protein</fullName>
    </submittedName>
</protein>